<evidence type="ECO:0000313" key="1">
    <source>
        <dbReference type="EMBL" id="CCQ43448.1"/>
    </source>
</evidence>
<reference evidence="1" key="1">
    <citation type="journal article" date="2013" name="PLoS ONE">
        <title>Direct detection of alternative open reading frames translation products in human significantly expands the proteome.</title>
        <authorList>
            <person name="Vanderperre B."/>
            <person name="Lucier J.-F."/>
            <person name="Motard J."/>
            <person name="Tremblay G."/>
            <person name="Vanderperre S."/>
            <person name="Wisztorski M."/>
            <person name="Salzet M."/>
            <person name="Boisvert F.-M."/>
            <person name="Roucou X."/>
        </authorList>
    </citation>
    <scope>NUCLEOTIDE SEQUENCE</scope>
</reference>
<dbReference type="EMBL" id="HF583951">
    <property type="protein sequence ID" value="CCQ43448.1"/>
    <property type="molecule type" value="Genomic_DNA"/>
</dbReference>
<name>L8EAP5_HUMAN</name>
<proteinExistence type="predicted"/>
<dbReference type="OrthoDB" id="20799at2759"/>
<sequence>MGSLMWPCLTLPACMPQRTRPWCGSGRRTSCSWPLWVTACLSHFGPWVQAVPVASWQPLTRHGW</sequence>
<dbReference type="ChiTaRS" id="MICAL2">
    <property type="organism name" value="human"/>
</dbReference>
<gene>
    <name evidence="1" type="primary">MICAL2</name>
</gene>
<accession>L8EAP5</accession>
<dbReference type="AlphaFoldDB" id="L8EAP5"/>
<protein>
    <submittedName>
        <fullName evidence="1">Alternative protein MICAL2</fullName>
    </submittedName>
</protein>
<organism evidence="1">
    <name type="scientific">Homo sapiens</name>
    <name type="common">Human</name>
    <dbReference type="NCBI Taxonomy" id="9606"/>
    <lineage>
        <taxon>Eukaryota</taxon>
        <taxon>Metazoa</taxon>
        <taxon>Chordata</taxon>
        <taxon>Craniata</taxon>
        <taxon>Vertebrata</taxon>
        <taxon>Euteleostomi</taxon>
        <taxon>Mammalia</taxon>
        <taxon>Eutheria</taxon>
        <taxon>Euarchontoglires</taxon>
        <taxon>Primates</taxon>
        <taxon>Haplorrhini</taxon>
        <taxon>Catarrhini</taxon>
        <taxon>Hominidae</taxon>
        <taxon>Homo</taxon>
    </lineage>
</organism>